<dbReference type="EMBL" id="AACCXM010000004">
    <property type="protein sequence ID" value="EAK0468895.1"/>
    <property type="molecule type" value="Genomic_DNA"/>
</dbReference>
<dbReference type="SUPFAM" id="SSF51735">
    <property type="entry name" value="NAD(P)-binding Rossmann-fold domains"/>
    <property type="match status" value="1"/>
</dbReference>
<accession>A0A5L4L5C1</accession>
<proteinExistence type="inferred from homology"/>
<dbReference type="RefSeq" id="WP_111738225.1">
    <property type="nucleotide sequence ID" value="NZ_AABUZP020000015.1"/>
</dbReference>
<keyword evidence="2" id="KW-0472">Membrane</keyword>
<reference evidence="6 7" key="1">
    <citation type="submission" date="2018-05" db="EMBL/GenBank/DDBJ databases">
        <authorList>
            <consortium name="PulseNet: The National Subtyping Network for Foodborne Disease Surveillance"/>
            <person name="Tarr C.L."/>
            <person name="Trees E."/>
            <person name="Katz L.S."/>
            <person name="Carleton-Romer H.A."/>
            <person name="Stroika S."/>
            <person name="Kucerova Z."/>
            <person name="Roache K.F."/>
            <person name="Sabol A.L."/>
            <person name="Besser J."/>
            <person name="Gerner-Smidt P."/>
        </authorList>
    </citation>
    <scope>NUCLEOTIDE SEQUENCE</scope>
    <source>
        <strain evidence="5">2014D-0197</strain>
        <strain evidence="4 7">2016D-0221</strain>
        <strain evidence="6">D4313</strain>
    </source>
</reference>
<evidence type="ECO:0000313" key="4">
    <source>
        <dbReference type="EMBL" id="EAI5407573.1"/>
    </source>
</evidence>
<dbReference type="Pfam" id="PF02719">
    <property type="entry name" value="Polysacc_synt_2"/>
    <property type="match status" value="1"/>
</dbReference>
<dbReference type="Gene3D" id="3.40.50.720">
    <property type="entry name" value="NAD(P)-binding Rossmann-like Domain"/>
    <property type="match status" value="2"/>
</dbReference>
<dbReference type="Proteomes" id="UP000557842">
    <property type="component" value="Unassembled WGS sequence"/>
</dbReference>
<dbReference type="AlphaFoldDB" id="A0A5L4L5C1"/>
<feature type="transmembrane region" description="Helical" evidence="2">
    <location>
        <begin position="12"/>
        <end position="34"/>
    </location>
</feature>
<organism evidence="6">
    <name type="scientific">Campylobacter fetus</name>
    <dbReference type="NCBI Taxonomy" id="196"/>
    <lineage>
        <taxon>Bacteria</taxon>
        <taxon>Pseudomonadati</taxon>
        <taxon>Campylobacterota</taxon>
        <taxon>Epsilonproteobacteria</taxon>
        <taxon>Campylobacterales</taxon>
        <taxon>Campylobacteraceae</taxon>
        <taxon>Campylobacter</taxon>
    </lineage>
</organism>
<keyword evidence="2" id="KW-0812">Transmembrane</keyword>
<evidence type="ECO:0000313" key="5">
    <source>
        <dbReference type="EMBL" id="EAK0452619.1"/>
    </source>
</evidence>
<comment type="caution">
    <text evidence="6">The sequence shown here is derived from an EMBL/GenBank/DDBJ whole genome shotgun (WGS) entry which is preliminary data.</text>
</comment>
<feature type="domain" description="Polysaccharide biosynthesis protein CapD-like" evidence="3">
    <location>
        <begin position="276"/>
        <end position="551"/>
    </location>
</feature>
<gene>
    <name evidence="6" type="primary">pglF</name>
    <name evidence="5" type="ORF">AAH17_02970</name>
    <name evidence="6" type="ORF">AAH24_05925</name>
    <name evidence="4" type="ORF">BVH53_02490</name>
</gene>
<protein>
    <submittedName>
        <fullName evidence="6">UDP-N-acetylglucosamine 4,6-dehydratase (Configuration-retaining)</fullName>
        <ecNumber evidence="6">4.2.1.135</ecNumber>
    </submittedName>
</protein>
<dbReference type="PANTHER" id="PTHR43318:SF1">
    <property type="entry name" value="POLYSACCHARIDE BIOSYNTHESIS PROTEIN EPSC-RELATED"/>
    <property type="match status" value="1"/>
</dbReference>
<dbReference type="InterPro" id="IPR036291">
    <property type="entry name" value="NAD(P)-bd_dom_sf"/>
</dbReference>
<dbReference type="EMBL" id="AABQDW010000003">
    <property type="protein sequence ID" value="EAI5407573.1"/>
    <property type="molecule type" value="Genomic_DNA"/>
</dbReference>
<feature type="transmembrane region" description="Helical" evidence="2">
    <location>
        <begin position="79"/>
        <end position="98"/>
    </location>
</feature>
<evidence type="ECO:0000256" key="1">
    <source>
        <dbReference type="ARBA" id="ARBA00007430"/>
    </source>
</evidence>
<evidence type="ECO:0000259" key="3">
    <source>
        <dbReference type="Pfam" id="PF02719"/>
    </source>
</evidence>
<evidence type="ECO:0000313" key="6">
    <source>
        <dbReference type="EMBL" id="EAK0468895.1"/>
    </source>
</evidence>
<evidence type="ECO:0000313" key="7">
    <source>
        <dbReference type="Proteomes" id="UP000557842"/>
    </source>
</evidence>
<comment type="similarity">
    <text evidence="1">Belongs to the polysaccharide synthase family.</text>
</comment>
<keyword evidence="2" id="KW-1133">Transmembrane helix</keyword>
<dbReference type="InterPro" id="IPR051203">
    <property type="entry name" value="Polysaccharide_Synthase-Rel"/>
</dbReference>
<dbReference type="GO" id="GO:0016829">
    <property type="term" value="F:lyase activity"/>
    <property type="evidence" value="ECO:0007669"/>
    <property type="project" value="UniProtKB-KW"/>
</dbReference>
<name>A0A5L4L5C1_CAMFE</name>
<dbReference type="InterPro" id="IPR003869">
    <property type="entry name" value="Polysac_CapD-like"/>
</dbReference>
<evidence type="ECO:0000256" key="2">
    <source>
        <dbReference type="SAM" id="Phobius"/>
    </source>
</evidence>
<dbReference type="EC" id="4.2.1.135" evidence="6"/>
<dbReference type="CDD" id="cd05237">
    <property type="entry name" value="UDP_invert_4-6DH_SDR_e"/>
    <property type="match status" value="1"/>
</dbReference>
<feature type="transmembrane region" description="Helical" evidence="2">
    <location>
        <begin position="46"/>
        <end position="67"/>
    </location>
</feature>
<sequence length="595" mass="66695">MILRATKNRRTIFFLIFDTIIFCLSIYFAFLLRFSGEIPEIFERGMIYGGIILVSSKLVLMWIFRLYKVPWRFFGLNEARKIFLVTILSAGIFYTIFISYDEFFNPFPRSVIIIDAILSALMVGSLRIVKRIFLDFKKSHNGEPCVIIGSTSKTLQVLKGLKSGYADYYATGIVDGRSDVVGTYCDGFLVGNKSELKNYVEDGVKTAIIALKLRPNELKELYDELDEIGFKDIKIFSLLDGKKEGITDISIEDLLARKPKDLDSKVVEKFIGGKVVMVTGAGGTIGSEICKQCLKYGCKNLIMVEHSEYNLYQINEATKSDMRNKLVMLNIMHLKEFEEIFAKFKPDIVIHAAAYKHVPLCEFNPISAVQNNILGTKNVVDLSKKYGTKRVVLISTDKAVRPTNIMGTTKRVCELYALNSNESGKTEIVAVRFGNVLGSSGSVIPKFKAQIAANEPLSVTHPDITRYFMLVSEACQLVLQAASIADGGELFVLNMGEPVKIADLAARMLKLSGKEELGIKFVGLRPGEKLYEELLIDPDDAATKFESIFVTKSGEYDLNLLNSQINKLINLEDETLIETELKNIVPEFHHSLNKD</sequence>
<dbReference type="EMBL" id="AACCXK010000004">
    <property type="protein sequence ID" value="EAK0452619.1"/>
    <property type="molecule type" value="Genomic_DNA"/>
</dbReference>
<keyword evidence="6" id="KW-0456">Lyase</keyword>
<dbReference type="PANTHER" id="PTHR43318">
    <property type="entry name" value="UDP-N-ACETYLGLUCOSAMINE 4,6-DEHYDRATASE"/>
    <property type="match status" value="1"/>
</dbReference>